<evidence type="ECO:0000313" key="3">
    <source>
        <dbReference type="Proteomes" id="UP000824469"/>
    </source>
</evidence>
<keyword evidence="1" id="KW-0472">Membrane</keyword>
<reference evidence="2 3" key="1">
    <citation type="journal article" date="2021" name="Nat. Plants">
        <title>The Taxus genome provides insights into paclitaxel biosynthesis.</title>
        <authorList>
            <person name="Xiong X."/>
            <person name="Gou J."/>
            <person name="Liao Q."/>
            <person name="Li Y."/>
            <person name="Zhou Q."/>
            <person name="Bi G."/>
            <person name="Li C."/>
            <person name="Du R."/>
            <person name="Wang X."/>
            <person name="Sun T."/>
            <person name="Guo L."/>
            <person name="Liang H."/>
            <person name="Lu P."/>
            <person name="Wu Y."/>
            <person name="Zhang Z."/>
            <person name="Ro D.K."/>
            <person name="Shang Y."/>
            <person name="Huang S."/>
            <person name="Yan J."/>
        </authorList>
    </citation>
    <scope>NUCLEOTIDE SEQUENCE [LARGE SCALE GENOMIC DNA]</scope>
    <source>
        <strain evidence="2">Ta-2019</strain>
    </source>
</reference>
<sequence length="119" mass="13644">ALGVVHQLQSFHGSMETIMWVLGTALVICIISIQLQGFFLYLQSVYEKMVFPFSGFLISVIAYSDSWDVIVEVPYEYVVRLALWTPNDTVYCNGIMYCLTFPMPYNIISFCFVNAVWSE</sequence>
<evidence type="ECO:0000313" key="2">
    <source>
        <dbReference type="EMBL" id="KAH9297285.1"/>
    </source>
</evidence>
<dbReference type="EMBL" id="JAHRHJ020000010">
    <property type="protein sequence ID" value="KAH9297285.1"/>
    <property type="molecule type" value="Genomic_DNA"/>
</dbReference>
<gene>
    <name evidence="2" type="ORF">KI387_028967</name>
</gene>
<feature type="transmembrane region" description="Helical" evidence="1">
    <location>
        <begin position="18"/>
        <end position="42"/>
    </location>
</feature>
<protein>
    <submittedName>
        <fullName evidence="2">Uncharacterized protein</fullName>
    </submittedName>
</protein>
<dbReference type="Proteomes" id="UP000824469">
    <property type="component" value="Unassembled WGS sequence"/>
</dbReference>
<accession>A0AA38CBL4</accession>
<feature type="transmembrane region" description="Helical" evidence="1">
    <location>
        <begin position="49"/>
        <end position="67"/>
    </location>
</feature>
<proteinExistence type="predicted"/>
<keyword evidence="1" id="KW-1133">Transmembrane helix</keyword>
<organism evidence="2 3">
    <name type="scientific">Taxus chinensis</name>
    <name type="common">Chinese yew</name>
    <name type="synonym">Taxus wallichiana var. chinensis</name>
    <dbReference type="NCBI Taxonomy" id="29808"/>
    <lineage>
        <taxon>Eukaryota</taxon>
        <taxon>Viridiplantae</taxon>
        <taxon>Streptophyta</taxon>
        <taxon>Embryophyta</taxon>
        <taxon>Tracheophyta</taxon>
        <taxon>Spermatophyta</taxon>
        <taxon>Pinopsida</taxon>
        <taxon>Pinidae</taxon>
        <taxon>Conifers II</taxon>
        <taxon>Cupressales</taxon>
        <taxon>Taxaceae</taxon>
        <taxon>Taxus</taxon>
    </lineage>
</organism>
<feature type="non-terminal residue" evidence="2">
    <location>
        <position position="119"/>
    </location>
</feature>
<dbReference type="AlphaFoldDB" id="A0AA38CBL4"/>
<name>A0AA38CBL4_TAXCH</name>
<keyword evidence="1" id="KW-0812">Transmembrane</keyword>
<comment type="caution">
    <text evidence="2">The sequence shown here is derived from an EMBL/GenBank/DDBJ whole genome shotgun (WGS) entry which is preliminary data.</text>
</comment>
<keyword evidence="3" id="KW-1185">Reference proteome</keyword>
<feature type="transmembrane region" description="Helical" evidence="1">
    <location>
        <begin position="94"/>
        <end position="117"/>
    </location>
</feature>
<evidence type="ECO:0000256" key="1">
    <source>
        <dbReference type="SAM" id="Phobius"/>
    </source>
</evidence>
<feature type="non-terminal residue" evidence="2">
    <location>
        <position position="1"/>
    </location>
</feature>